<name>A0A3M2LLZ5_9ACTN</name>
<evidence type="ECO:0000313" key="9">
    <source>
        <dbReference type="Proteomes" id="UP000282674"/>
    </source>
</evidence>
<dbReference type="CDD" id="cd06170">
    <property type="entry name" value="LuxR_C_like"/>
    <property type="match status" value="1"/>
</dbReference>
<evidence type="ECO:0000259" key="7">
    <source>
        <dbReference type="PROSITE" id="PS50110"/>
    </source>
</evidence>
<feature type="domain" description="Response regulatory" evidence="7">
    <location>
        <begin position="53"/>
        <end position="171"/>
    </location>
</feature>
<evidence type="ECO:0000256" key="5">
    <source>
        <dbReference type="PROSITE-ProRule" id="PRU00169"/>
    </source>
</evidence>
<dbReference type="InterPro" id="IPR016032">
    <property type="entry name" value="Sig_transdc_resp-reg_C-effctor"/>
</dbReference>
<keyword evidence="4" id="KW-0804">Transcription</keyword>
<dbReference type="PROSITE" id="PS50043">
    <property type="entry name" value="HTH_LUXR_2"/>
    <property type="match status" value="1"/>
</dbReference>
<dbReference type="EMBL" id="RFFG01000085">
    <property type="protein sequence ID" value="RMI38459.1"/>
    <property type="molecule type" value="Genomic_DNA"/>
</dbReference>
<dbReference type="InterPro" id="IPR039420">
    <property type="entry name" value="WalR-like"/>
</dbReference>
<dbReference type="GO" id="GO:0003677">
    <property type="term" value="F:DNA binding"/>
    <property type="evidence" value="ECO:0007669"/>
    <property type="project" value="UniProtKB-KW"/>
</dbReference>
<dbReference type="SMART" id="SM00421">
    <property type="entry name" value="HTH_LUXR"/>
    <property type="match status" value="1"/>
</dbReference>
<evidence type="ECO:0000313" key="8">
    <source>
        <dbReference type="EMBL" id="RMI38459.1"/>
    </source>
</evidence>
<reference evidence="8 9" key="1">
    <citation type="submission" date="2018-10" db="EMBL/GenBank/DDBJ databases">
        <title>Isolation from soil.</title>
        <authorList>
            <person name="Hu J."/>
        </authorList>
    </citation>
    <scope>NUCLEOTIDE SEQUENCE [LARGE SCALE GENOMIC DNA]</scope>
    <source>
        <strain evidence="8 9">NEAU-Ht49</strain>
    </source>
</reference>
<dbReference type="GO" id="GO:0000160">
    <property type="term" value="P:phosphorelay signal transduction system"/>
    <property type="evidence" value="ECO:0007669"/>
    <property type="project" value="InterPro"/>
</dbReference>
<dbReference type="SUPFAM" id="SSF52172">
    <property type="entry name" value="CheY-like"/>
    <property type="match status" value="1"/>
</dbReference>
<feature type="modified residue" description="4-aspartylphosphate" evidence="5">
    <location>
        <position position="104"/>
    </location>
</feature>
<evidence type="ECO:0000256" key="4">
    <source>
        <dbReference type="ARBA" id="ARBA00023163"/>
    </source>
</evidence>
<evidence type="ECO:0000256" key="3">
    <source>
        <dbReference type="ARBA" id="ARBA00023125"/>
    </source>
</evidence>
<keyword evidence="9" id="KW-1185">Reference proteome</keyword>
<dbReference type="OrthoDB" id="9808843at2"/>
<protein>
    <submittedName>
        <fullName evidence="8">DNA-binding response regulator</fullName>
    </submittedName>
</protein>
<dbReference type="AlphaFoldDB" id="A0A3M2LLZ5"/>
<keyword evidence="2" id="KW-0805">Transcription regulation</keyword>
<gene>
    <name evidence="8" type="ORF">EBO15_32805</name>
</gene>
<dbReference type="InterPro" id="IPR001789">
    <property type="entry name" value="Sig_transdc_resp-reg_receiver"/>
</dbReference>
<dbReference type="PANTHER" id="PTHR43214:SF24">
    <property type="entry name" value="TRANSCRIPTIONAL REGULATORY PROTEIN NARL-RELATED"/>
    <property type="match status" value="1"/>
</dbReference>
<proteinExistence type="predicted"/>
<evidence type="ECO:0000259" key="6">
    <source>
        <dbReference type="PROSITE" id="PS50043"/>
    </source>
</evidence>
<dbReference type="InterPro" id="IPR000792">
    <property type="entry name" value="Tscrpt_reg_LuxR_C"/>
</dbReference>
<keyword evidence="3 8" id="KW-0238">DNA-binding</keyword>
<keyword evidence="1 5" id="KW-0597">Phosphoprotein</keyword>
<comment type="caution">
    <text evidence="8">The sequence shown here is derived from an EMBL/GenBank/DDBJ whole genome shotgun (WGS) entry which is preliminary data.</text>
</comment>
<dbReference type="SMART" id="SM00448">
    <property type="entry name" value="REC"/>
    <property type="match status" value="1"/>
</dbReference>
<dbReference type="InterPro" id="IPR058245">
    <property type="entry name" value="NreC/VraR/RcsB-like_REC"/>
</dbReference>
<evidence type="ECO:0000256" key="2">
    <source>
        <dbReference type="ARBA" id="ARBA00023015"/>
    </source>
</evidence>
<dbReference type="GO" id="GO:0006355">
    <property type="term" value="P:regulation of DNA-templated transcription"/>
    <property type="evidence" value="ECO:0007669"/>
    <property type="project" value="InterPro"/>
</dbReference>
<feature type="domain" description="HTH luxR-type" evidence="6">
    <location>
        <begin position="193"/>
        <end position="258"/>
    </location>
</feature>
<dbReference type="PRINTS" id="PR00038">
    <property type="entry name" value="HTHLUXR"/>
</dbReference>
<dbReference type="PANTHER" id="PTHR43214">
    <property type="entry name" value="TWO-COMPONENT RESPONSE REGULATOR"/>
    <property type="match status" value="1"/>
</dbReference>
<dbReference type="Proteomes" id="UP000282674">
    <property type="component" value="Unassembled WGS sequence"/>
</dbReference>
<dbReference type="InterPro" id="IPR011006">
    <property type="entry name" value="CheY-like_superfamily"/>
</dbReference>
<dbReference type="SUPFAM" id="SSF46894">
    <property type="entry name" value="C-terminal effector domain of the bipartite response regulators"/>
    <property type="match status" value="1"/>
</dbReference>
<organism evidence="8 9">
    <name type="scientific">Actinomadura harenae</name>
    <dbReference type="NCBI Taxonomy" id="2483351"/>
    <lineage>
        <taxon>Bacteria</taxon>
        <taxon>Bacillati</taxon>
        <taxon>Actinomycetota</taxon>
        <taxon>Actinomycetes</taxon>
        <taxon>Streptosporangiales</taxon>
        <taxon>Thermomonosporaceae</taxon>
        <taxon>Actinomadura</taxon>
    </lineage>
</organism>
<dbReference type="PROSITE" id="PS50110">
    <property type="entry name" value="RESPONSE_REGULATORY"/>
    <property type="match status" value="1"/>
</dbReference>
<accession>A0A3M2LLZ5</accession>
<dbReference type="PROSITE" id="PS00622">
    <property type="entry name" value="HTH_LUXR_1"/>
    <property type="match status" value="1"/>
</dbReference>
<dbReference type="Pfam" id="PF00072">
    <property type="entry name" value="Response_reg"/>
    <property type="match status" value="1"/>
</dbReference>
<sequence length="262" mass="28034">MTRSGPCSAARCWWRGWSRRSRAGRSCCGGGTSDGYASDIPGGRGGVLSEAVRVLIAEDQALLRGSFRLLVESAPDLAVVGEAGDGERAVELARRLRPDVILMDVRMPVLDGVEATRRICGDPEAGGARVLVLTMFDLDAYVFAALRAGASGFLLKDTRPADLLDGIRVVASGDSMLAPSVARRLVEAFARRTEVAIDGITDRERDVLKLIAAGLSNTEIAERLRLSLPTVKTHVGRLLSKLHARDRAQLVIVAYESGLAGR</sequence>
<dbReference type="Gene3D" id="3.40.50.2300">
    <property type="match status" value="1"/>
</dbReference>
<dbReference type="Pfam" id="PF00196">
    <property type="entry name" value="GerE"/>
    <property type="match status" value="1"/>
</dbReference>
<evidence type="ECO:0000256" key="1">
    <source>
        <dbReference type="ARBA" id="ARBA00022553"/>
    </source>
</evidence>
<dbReference type="CDD" id="cd17535">
    <property type="entry name" value="REC_NarL-like"/>
    <property type="match status" value="1"/>
</dbReference>